<organism evidence="3 4">
    <name type="scientific">Dictyocaulus viviparus</name>
    <name type="common">Bovine lungworm</name>
    <dbReference type="NCBI Taxonomy" id="29172"/>
    <lineage>
        <taxon>Eukaryota</taxon>
        <taxon>Metazoa</taxon>
        <taxon>Ecdysozoa</taxon>
        <taxon>Nematoda</taxon>
        <taxon>Chromadorea</taxon>
        <taxon>Rhabditida</taxon>
        <taxon>Rhabditina</taxon>
        <taxon>Rhabditomorpha</taxon>
        <taxon>Strongyloidea</taxon>
        <taxon>Metastrongylidae</taxon>
        <taxon>Dictyocaulus</taxon>
    </lineage>
</organism>
<dbReference type="OrthoDB" id="5843172at2759"/>
<proteinExistence type="predicted"/>
<dbReference type="Pfam" id="PF01682">
    <property type="entry name" value="DB"/>
    <property type="match status" value="1"/>
</dbReference>
<feature type="signal peptide" evidence="1">
    <location>
        <begin position="1"/>
        <end position="18"/>
    </location>
</feature>
<dbReference type="AlphaFoldDB" id="A0A0D8Y7I0"/>
<accession>A0A0D8Y7I0</accession>
<dbReference type="InterPro" id="IPR002602">
    <property type="entry name" value="DB"/>
</dbReference>
<protein>
    <submittedName>
        <fullName evidence="3">DB module</fullName>
    </submittedName>
</protein>
<keyword evidence="4" id="KW-1185">Reference proteome</keyword>
<evidence type="ECO:0000259" key="2">
    <source>
        <dbReference type="Pfam" id="PF01682"/>
    </source>
</evidence>
<gene>
    <name evidence="3" type="ORF">DICVIV_03322</name>
</gene>
<sequence length="192" mass="21461">MTSFNYFTLILLITTVKSLTIDNIKASCPDDKAICAEKAANGQCFGTSLKSTVLRKKCKCSCDTVFYDRIQNCCRTIGEDDMDFCLPLCRYNTTTKELVSSLGLKCVSQLKTWAYCASDGSDQTTCCKKRGVSNECLPFCKGDVPTCDTESILNYQTCTKHMKTILQCQQEGLEAEPKYNPEWSSVCDWEGK</sequence>
<dbReference type="Proteomes" id="UP000053766">
    <property type="component" value="Unassembled WGS sequence"/>
</dbReference>
<feature type="domain" description="Domain of unknown function DB" evidence="2">
    <location>
        <begin position="73"/>
        <end position="168"/>
    </location>
</feature>
<dbReference type="EMBL" id="KN716203">
    <property type="protein sequence ID" value="KJH50556.1"/>
    <property type="molecule type" value="Genomic_DNA"/>
</dbReference>
<name>A0A0D8Y7I0_DICVI</name>
<evidence type="ECO:0000313" key="3">
    <source>
        <dbReference type="EMBL" id="KJH50556.1"/>
    </source>
</evidence>
<evidence type="ECO:0000313" key="4">
    <source>
        <dbReference type="Proteomes" id="UP000053766"/>
    </source>
</evidence>
<reference evidence="4" key="2">
    <citation type="journal article" date="2016" name="Sci. Rep.">
        <title>Dictyocaulus viviparus genome, variome and transcriptome elucidate lungworm biology and support future intervention.</title>
        <authorList>
            <person name="McNulty S.N."/>
            <person name="Strube C."/>
            <person name="Rosa B.A."/>
            <person name="Martin J.C."/>
            <person name="Tyagi R."/>
            <person name="Choi Y.J."/>
            <person name="Wang Q."/>
            <person name="Hallsworth Pepin K."/>
            <person name="Zhang X."/>
            <person name="Ozersky P."/>
            <person name="Wilson R.K."/>
            <person name="Sternberg P.W."/>
            <person name="Gasser R.B."/>
            <person name="Mitreva M."/>
        </authorList>
    </citation>
    <scope>NUCLEOTIDE SEQUENCE [LARGE SCALE GENOMIC DNA]</scope>
    <source>
        <strain evidence="4">HannoverDv2000</strain>
    </source>
</reference>
<reference evidence="3 4" key="1">
    <citation type="submission" date="2013-11" db="EMBL/GenBank/DDBJ databases">
        <title>Draft genome of the bovine lungworm Dictyocaulus viviparus.</title>
        <authorList>
            <person name="Mitreva M."/>
        </authorList>
    </citation>
    <scope>NUCLEOTIDE SEQUENCE [LARGE SCALE GENOMIC DNA]</scope>
    <source>
        <strain evidence="3 4">HannoverDv2000</strain>
    </source>
</reference>
<keyword evidence="1" id="KW-0732">Signal</keyword>
<feature type="chain" id="PRO_5002336535" evidence="1">
    <location>
        <begin position="19"/>
        <end position="192"/>
    </location>
</feature>
<evidence type="ECO:0000256" key="1">
    <source>
        <dbReference type="SAM" id="SignalP"/>
    </source>
</evidence>